<dbReference type="AlphaFoldDB" id="A0A7I8VAP9"/>
<dbReference type="CDD" id="cd20360">
    <property type="entry name" value="Rcat_RBR_TRIAD1"/>
    <property type="match status" value="1"/>
</dbReference>
<dbReference type="InterPro" id="IPR001841">
    <property type="entry name" value="Znf_RING"/>
</dbReference>
<keyword evidence="3" id="KW-0808">Transferase</keyword>
<feature type="domain" description="RING-type" evidence="12">
    <location>
        <begin position="119"/>
        <end position="329"/>
    </location>
</feature>
<evidence type="ECO:0000256" key="9">
    <source>
        <dbReference type="PROSITE-ProRule" id="PRU00175"/>
    </source>
</evidence>
<dbReference type="PROSITE" id="PS00518">
    <property type="entry name" value="ZF_RING_1"/>
    <property type="match status" value="1"/>
</dbReference>
<feature type="compositionally biased region" description="Basic and acidic residues" evidence="10">
    <location>
        <begin position="1"/>
        <end position="11"/>
    </location>
</feature>
<dbReference type="Proteomes" id="UP000549394">
    <property type="component" value="Unassembled WGS sequence"/>
</dbReference>
<evidence type="ECO:0000256" key="5">
    <source>
        <dbReference type="ARBA" id="ARBA00022737"/>
    </source>
</evidence>
<organism evidence="13 14">
    <name type="scientific">Dimorphilus gyrociliatus</name>
    <dbReference type="NCBI Taxonomy" id="2664684"/>
    <lineage>
        <taxon>Eukaryota</taxon>
        <taxon>Metazoa</taxon>
        <taxon>Spiralia</taxon>
        <taxon>Lophotrochozoa</taxon>
        <taxon>Annelida</taxon>
        <taxon>Polychaeta</taxon>
        <taxon>Polychaeta incertae sedis</taxon>
        <taxon>Dinophilidae</taxon>
        <taxon>Dimorphilus</taxon>
    </lineage>
</organism>
<dbReference type="Pfam" id="PF22191">
    <property type="entry name" value="IBR_1"/>
    <property type="match status" value="1"/>
</dbReference>
<dbReference type="Gene3D" id="3.30.40.10">
    <property type="entry name" value="Zinc/RING finger domain, C3HC4 (zinc finger)"/>
    <property type="match status" value="1"/>
</dbReference>
<dbReference type="Gene3D" id="1.20.120.1750">
    <property type="match status" value="1"/>
</dbReference>
<evidence type="ECO:0000256" key="3">
    <source>
        <dbReference type="ARBA" id="ARBA00022679"/>
    </source>
</evidence>
<dbReference type="EMBL" id="CAJFCJ010000003">
    <property type="protein sequence ID" value="CAD5113272.1"/>
    <property type="molecule type" value="Genomic_DNA"/>
</dbReference>
<evidence type="ECO:0000313" key="14">
    <source>
        <dbReference type="Proteomes" id="UP000549394"/>
    </source>
</evidence>
<keyword evidence="14" id="KW-1185">Reference proteome</keyword>
<evidence type="ECO:0000256" key="10">
    <source>
        <dbReference type="SAM" id="MobiDB-lite"/>
    </source>
</evidence>
<dbReference type="Pfam" id="PF01485">
    <property type="entry name" value="IBR"/>
    <property type="match status" value="1"/>
</dbReference>
<keyword evidence="5" id="KW-0677">Repeat</keyword>
<dbReference type="PROSITE" id="PS50089">
    <property type="entry name" value="ZF_RING_2"/>
    <property type="match status" value="1"/>
</dbReference>
<dbReference type="InterPro" id="IPR047555">
    <property type="entry name" value="BRcat_RBR_TRIAD1"/>
</dbReference>
<evidence type="ECO:0000259" key="12">
    <source>
        <dbReference type="PROSITE" id="PS51873"/>
    </source>
</evidence>
<dbReference type="InterPro" id="IPR002867">
    <property type="entry name" value="IBR_dom"/>
</dbReference>
<keyword evidence="6 9" id="KW-0863">Zinc-finger</keyword>
<comment type="caution">
    <text evidence="13">The sequence shown here is derived from an EMBL/GenBank/DDBJ whole genome shotgun (WGS) entry which is preliminary data.</text>
</comment>
<keyword evidence="7" id="KW-0833">Ubl conjugation pathway</keyword>
<proteinExistence type="predicted"/>
<dbReference type="InterPro" id="IPR013083">
    <property type="entry name" value="Znf_RING/FYVE/PHD"/>
</dbReference>
<dbReference type="InterPro" id="IPR031127">
    <property type="entry name" value="E3_UB_ligase_RBR"/>
</dbReference>
<evidence type="ECO:0000256" key="8">
    <source>
        <dbReference type="ARBA" id="ARBA00022833"/>
    </source>
</evidence>
<feature type="region of interest" description="Disordered" evidence="10">
    <location>
        <begin position="1"/>
        <end position="41"/>
    </location>
</feature>
<reference evidence="13 14" key="1">
    <citation type="submission" date="2020-08" db="EMBL/GenBank/DDBJ databases">
        <authorList>
            <person name="Hejnol A."/>
        </authorList>
    </citation>
    <scope>NUCLEOTIDE SEQUENCE [LARGE SCALE GENOMIC DNA]</scope>
</reference>
<feature type="compositionally biased region" description="Basic and acidic residues" evidence="10">
    <location>
        <begin position="32"/>
        <end position="41"/>
    </location>
</feature>
<comment type="catalytic activity">
    <reaction evidence="1">
        <text>[E2 ubiquitin-conjugating enzyme]-S-ubiquitinyl-L-cysteine + [acceptor protein]-L-lysine = [E2 ubiquitin-conjugating enzyme]-L-cysteine + [acceptor protein]-N(6)-ubiquitinyl-L-lysine.</text>
        <dbReference type="EC" id="2.3.2.31"/>
    </reaction>
</comment>
<keyword evidence="4" id="KW-0479">Metal-binding</keyword>
<feature type="compositionally biased region" description="Acidic residues" evidence="10">
    <location>
        <begin position="12"/>
        <end position="31"/>
    </location>
</feature>
<protein>
    <recommendedName>
        <fullName evidence="2">RBR-type E3 ubiquitin transferase</fullName>
        <ecNumber evidence="2">2.3.2.31</ecNumber>
    </recommendedName>
</protein>
<dbReference type="InterPro" id="IPR047556">
    <property type="entry name" value="Rcat_RBR_TRIAD1"/>
</dbReference>
<gene>
    <name evidence="13" type="ORF">DGYR_LOCUS2297</name>
</gene>
<dbReference type="GO" id="GO:0008270">
    <property type="term" value="F:zinc ion binding"/>
    <property type="evidence" value="ECO:0007669"/>
    <property type="project" value="UniProtKB-KW"/>
</dbReference>
<dbReference type="CDD" id="cd16773">
    <property type="entry name" value="RING-HC_RBR_TRIAD1"/>
    <property type="match status" value="1"/>
</dbReference>
<name>A0A7I8VAP9_9ANNE</name>
<evidence type="ECO:0000256" key="7">
    <source>
        <dbReference type="ARBA" id="ARBA00022786"/>
    </source>
</evidence>
<dbReference type="SMART" id="SM00647">
    <property type="entry name" value="IBR"/>
    <property type="match status" value="2"/>
</dbReference>
<evidence type="ECO:0000259" key="11">
    <source>
        <dbReference type="PROSITE" id="PS50089"/>
    </source>
</evidence>
<dbReference type="InterPro" id="IPR044066">
    <property type="entry name" value="TRIAD_supradom"/>
</dbReference>
<dbReference type="SUPFAM" id="SSF57850">
    <property type="entry name" value="RING/U-box"/>
    <property type="match status" value="3"/>
</dbReference>
<keyword evidence="8" id="KW-0862">Zinc</keyword>
<sequence length="478" mass="55539">MEERKIKKMDDNEMEECDMGSDEDYYNDPDPDVTHTDNDKDPESFEYKILEVVEVEMLLNTSVETMCKTIDVSPSLAKLLLHNYSWNTQKIEAEYRQNPEQLLINGKIKPSKIAKGVSRKNECIVCAQEVDTLLGVECRHRFCETCWCQHFEVQILNGVSTAIGCMGTDCTVLMPEDFVLSILRCRNQSKLSQQYQELTFRSYVSNHPELLYCPGPNCTAVIQAKAKEAKRVDCKKCKTTFCFKCGIDYHAPADCDTIKKWLIKCADDSETANYISAHTKDCPKCQVCIEKDGGCNHMKCKKCGHDFCWMCLGDWSAHGSEYYECSKYKENPNIANESEHAQAREALKKYLFYFERWANHDNSLRKEKDKMKEIAKQIEEKVTTKDGTWIDWQYLNKAGELLRRCRYTLQYTYPYAYYMLKGARKELFEYQQAQLESAVEALSYDIERAVLDSRGDIENKMDVVEKRRLTLVREFLVT</sequence>
<evidence type="ECO:0000313" key="13">
    <source>
        <dbReference type="EMBL" id="CAD5113272.1"/>
    </source>
</evidence>
<dbReference type="PANTHER" id="PTHR11685">
    <property type="entry name" value="RBR FAMILY RING FINGER AND IBR DOMAIN-CONTAINING"/>
    <property type="match status" value="1"/>
</dbReference>
<dbReference type="EC" id="2.3.2.31" evidence="2"/>
<evidence type="ECO:0000256" key="6">
    <source>
        <dbReference type="ARBA" id="ARBA00022771"/>
    </source>
</evidence>
<dbReference type="GO" id="GO:0061630">
    <property type="term" value="F:ubiquitin protein ligase activity"/>
    <property type="evidence" value="ECO:0007669"/>
    <property type="project" value="UniProtKB-EC"/>
</dbReference>
<dbReference type="Pfam" id="PF19422">
    <property type="entry name" value="Ariadne"/>
    <property type="match status" value="1"/>
</dbReference>
<evidence type="ECO:0000256" key="4">
    <source>
        <dbReference type="ARBA" id="ARBA00022723"/>
    </source>
</evidence>
<accession>A0A7I8VAP9</accession>
<dbReference type="InterPro" id="IPR017907">
    <property type="entry name" value="Znf_RING_CS"/>
</dbReference>
<evidence type="ECO:0000256" key="2">
    <source>
        <dbReference type="ARBA" id="ARBA00012251"/>
    </source>
</evidence>
<dbReference type="InterPro" id="IPR045840">
    <property type="entry name" value="Ariadne"/>
</dbReference>
<dbReference type="FunFam" id="1.20.120.1750:FF:000002">
    <property type="entry name" value="RBR-type E3 ubiquitin transferase"/>
    <property type="match status" value="1"/>
</dbReference>
<dbReference type="GO" id="GO:0016567">
    <property type="term" value="P:protein ubiquitination"/>
    <property type="evidence" value="ECO:0007669"/>
    <property type="project" value="InterPro"/>
</dbReference>
<dbReference type="CDD" id="cd20344">
    <property type="entry name" value="BRcat_RBR_TRIAD1"/>
    <property type="match status" value="1"/>
</dbReference>
<feature type="domain" description="RING-type" evidence="11">
    <location>
        <begin position="285"/>
        <end position="325"/>
    </location>
</feature>
<dbReference type="Gene3D" id="2.20.25.20">
    <property type="match status" value="1"/>
</dbReference>
<dbReference type="Pfam" id="PF26000">
    <property type="entry name" value="UBA_ARIH2_N"/>
    <property type="match status" value="1"/>
</dbReference>
<evidence type="ECO:0000256" key="1">
    <source>
        <dbReference type="ARBA" id="ARBA00001798"/>
    </source>
</evidence>
<dbReference type="OrthoDB" id="10009520at2759"/>
<dbReference type="PROSITE" id="PS51873">
    <property type="entry name" value="TRIAD"/>
    <property type="match status" value="1"/>
</dbReference>